<gene>
    <name evidence="1" type="ORF">PROQFM164_S02g000453</name>
</gene>
<sequence length="95" mass="10410">MVGGSNLSEGPIEAIGFSFRMCQLFNSLRIYSYGCRCPRKVSYNIPVLFRVVESSVLPCGPSSSVPSRRIDPTDAIMALRMYCTAPMPNSAPRST</sequence>
<organism evidence="1 2">
    <name type="scientific">Penicillium roqueforti (strain FM164)</name>
    <dbReference type="NCBI Taxonomy" id="1365484"/>
    <lineage>
        <taxon>Eukaryota</taxon>
        <taxon>Fungi</taxon>
        <taxon>Dikarya</taxon>
        <taxon>Ascomycota</taxon>
        <taxon>Pezizomycotina</taxon>
        <taxon>Eurotiomycetes</taxon>
        <taxon>Eurotiomycetidae</taxon>
        <taxon>Eurotiales</taxon>
        <taxon>Aspergillaceae</taxon>
        <taxon>Penicillium</taxon>
    </lineage>
</organism>
<evidence type="ECO:0000313" key="2">
    <source>
        <dbReference type="Proteomes" id="UP000030686"/>
    </source>
</evidence>
<reference evidence="1" key="1">
    <citation type="journal article" date="2014" name="Nat. Commun.">
        <title>Multiple recent horizontal transfers of a large genomic region in cheese making fungi.</title>
        <authorList>
            <person name="Cheeseman K."/>
            <person name="Ropars J."/>
            <person name="Renault P."/>
            <person name="Dupont J."/>
            <person name="Gouzy J."/>
            <person name="Branca A."/>
            <person name="Abraham A.L."/>
            <person name="Ceppi M."/>
            <person name="Conseiller E."/>
            <person name="Debuchy R."/>
            <person name="Malagnac F."/>
            <person name="Goarin A."/>
            <person name="Silar P."/>
            <person name="Lacoste S."/>
            <person name="Sallet E."/>
            <person name="Bensimon A."/>
            <person name="Giraud T."/>
            <person name="Brygoo Y."/>
        </authorList>
    </citation>
    <scope>NUCLEOTIDE SEQUENCE [LARGE SCALE GENOMIC DNA]</scope>
    <source>
        <strain evidence="1">FM164</strain>
    </source>
</reference>
<proteinExistence type="predicted"/>
<evidence type="ECO:0000313" key="1">
    <source>
        <dbReference type="EMBL" id="CDM30304.1"/>
    </source>
</evidence>
<accession>W6Q7U0</accession>
<name>W6Q7U0_PENRF</name>
<dbReference type="EMBL" id="HG792016">
    <property type="protein sequence ID" value="CDM30304.1"/>
    <property type="molecule type" value="Genomic_DNA"/>
</dbReference>
<protein>
    <submittedName>
        <fullName evidence="1">Genomic scaffold, ProqFM164S02</fullName>
    </submittedName>
</protein>
<dbReference type="Proteomes" id="UP000030686">
    <property type="component" value="Unassembled WGS sequence"/>
</dbReference>
<dbReference type="AlphaFoldDB" id="W6Q7U0"/>
<keyword evidence="2" id="KW-1185">Reference proteome</keyword>